<dbReference type="EMBL" id="JANIBJ010000015">
    <property type="protein sequence ID" value="MCQ8104393.1"/>
    <property type="molecule type" value="Genomic_DNA"/>
</dbReference>
<evidence type="ECO:0000256" key="1">
    <source>
        <dbReference type="SAM" id="Phobius"/>
    </source>
</evidence>
<evidence type="ECO:0000313" key="2">
    <source>
        <dbReference type="EMBL" id="MCQ8104393.1"/>
    </source>
</evidence>
<keyword evidence="1" id="KW-1133">Transmembrane helix</keyword>
<keyword evidence="1" id="KW-0472">Membrane</keyword>
<comment type="caution">
    <text evidence="2">The sequence shown here is derived from an EMBL/GenBank/DDBJ whole genome shotgun (WGS) entry which is preliminary data.</text>
</comment>
<dbReference type="Proteomes" id="UP001524499">
    <property type="component" value="Unassembled WGS sequence"/>
</dbReference>
<feature type="transmembrane region" description="Helical" evidence="1">
    <location>
        <begin position="190"/>
        <end position="214"/>
    </location>
</feature>
<organism evidence="2 3">
    <name type="scientific">Methylomonas subterranea</name>
    <dbReference type="NCBI Taxonomy" id="2952225"/>
    <lineage>
        <taxon>Bacteria</taxon>
        <taxon>Pseudomonadati</taxon>
        <taxon>Pseudomonadota</taxon>
        <taxon>Gammaproteobacteria</taxon>
        <taxon>Methylococcales</taxon>
        <taxon>Methylococcaceae</taxon>
        <taxon>Methylomonas</taxon>
    </lineage>
</organism>
<name>A0ABT1TG05_9GAMM</name>
<keyword evidence="1" id="KW-0812">Transmembrane</keyword>
<proteinExistence type="predicted"/>
<accession>A0ABT1TG05</accession>
<reference evidence="2 3" key="1">
    <citation type="submission" date="2022-07" db="EMBL/GenBank/DDBJ databases">
        <title>Methylomonas rivi sp. nov., Methylomonas rosea sp. nov., Methylomonas aureus sp. nov. and Methylomonas subterranea sp. nov., four novel methanotrophs isolated from a freshwater creek and the deep terrestrial subsurface.</title>
        <authorList>
            <person name="Abin C."/>
            <person name="Sankaranarayanan K."/>
            <person name="Garner C."/>
            <person name="Sindelar R."/>
            <person name="Kotary K."/>
            <person name="Garner R."/>
            <person name="Barclay S."/>
            <person name="Lawson P."/>
            <person name="Krumholz L."/>
        </authorList>
    </citation>
    <scope>NUCLEOTIDE SEQUENCE [LARGE SCALE GENOMIC DNA]</scope>
    <source>
        <strain evidence="2 3">SURF-2</strain>
    </source>
</reference>
<evidence type="ECO:0000313" key="3">
    <source>
        <dbReference type="Proteomes" id="UP001524499"/>
    </source>
</evidence>
<protein>
    <submittedName>
        <fullName evidence="2">Nonribosomal peptide synthetase MxaA</fullName>
    </submittedName>
</protein>
<gene>
    <name evidence="2" type="ORF">NP590_09790</name>
</gene>
<sequence length="319" mass="35641">MSRCIFGLRRVDKRSASTLNLTVDARCLSALLLTLLLGGCGSLLPPAISRFELQTPRPFGYLIGDEIRHRLIVQTRNDVRLSLNSVPAKGELSRWLNLNKVSLNHDPDSGETVIDLTYQVFYAPNEVKMLSIPGFNLQFTQAGKTVEQAVPAWPFTLSPVKELAVSKDEQGRQYMRPDALPEPLPATSQWLGFYAGLIAAALLGGYLSVLYGLWPVWPKRRIFKRLSAKLDRLPEPQRQAGLTAMHHAFNALYGKPLFASGLQAFFQDHPQYRAAADAIVWFFGWSNRVLFGGQAIAAGDWEKLQGLCRLCRDIECGKR</sequence>
<dbReference type="RefSeq" id="WP_256602196.1">
    <property type="nucleotide sequence ID" value="NZ_JANIBJ010000015.1"/>
</dbReference>
<keyword evidence="3" id="KW-1185">Reference proteome</keyword>